<dbReference type="OrthoDB" id="1113697at2"/>
<comment type="caution">
    <text evidence="2">The sequence shown here is derived from an EMBL/GenBank/DDBJ whole genome shotgun (WGS) entry which is preliminary data.</text>
</comment>
<gene>
    <name evidence="2" type="ORF">JCM15548_1375</name>
</gene>
<feature type="compositionally biased region" description="Basic and acidic residues" evidence="1">
    <location>
        <begin position="36"/>
        <end position="47"/>
    </location>
</feature>
<dbReference type="Proteomes" id="UP000032900">
    <property type="component" value="Unassembled WGS sequence"/>
</dbReference>
<protein>
    <submittedName>
        <fullName evidence="2">Uncharacterized protein</fullName>
    </submittedName>
</protein>
<feature type="compositionally biased region" description="Polar residues" evidence="1">
    <location>
        <begin position="48"/>
        <end position="62"/>
    </location>
</feature>
<evidence type="ECO:0000313" key="3">
    <source>
        <dbReference type="Proteomes" id="UP000032900"/>
    </source>
</evidence>
<feature type="region of interest" description="Disordered" evidence="1">
    <location>
        <begin position="36"/>
        <end position="62"/>
    </location>
</feature>
<organism evidence="2 3">
    <name type="scientific">Geofilum rubicundum JCM 15548</name>
    <dbReference type="NCBI Taxonomy" id="1236989"/>
    <lineage>
        <taxon>Bacteria</taxon>
        <taxon>Pseudomonadati</taxon>
        <taxon>Bacteroidota</taxon>
        <taxon>Bacteroidia</taxon>
        <taxon>Marinilabiliales</taxon>
        <taxon>Marinilabiliaceae</taxon>
        <taxon>Geofilum</taxon>
    </lineage>
</organism>
<sequence>MQRLVWITVLLLSTLTFPGELEGQIWPFRKKGQAERATRDLEKRQKEAGQNQGNAFNPLQPMGSSRNFDREDHIWSSETAYISNLYTGNLSITTPSRLGIDRQLELQSMLGALYWSPNLMIKKRWHSGSWWWATRHGAYFPSHGLKWAQQKGHHAIADTTVSVPQIIALKNELIVSKPFFSEYSCVTGQPYLIISAGLSLDYGTALSTNDLSPIDEHLLGARSTALNGQGLLVIARLRADARLLPDLNLEGGLKYFSGQNNLHNVWEHHAAIHYFLVRNLSISPGYILSIGKLGEANPALFPFFDITWYFGQKPRRPTGLFGKLGY</sequence>
<name>A0A0E9LTW5_9BACT</name>
<proteinExistence type="predicted"/>
<accession>A0A0E9LTW5</accession>
<dbReference type="EMBL" id="BAZW01000002">
    <property type="protein sequence ID" value="GAO28300.1"/>
    <property type="molecule type" value="Genomic_DNA"/>
</dbReference>
<evidence type="ECO:0000313" key="2">
    <source>
        <dbReference type="EMBL" id="GAO28300.1"/>
    </source>
</evidence>
<dbReference type="RefSeq" id="WP_062122141.1">
    <property type="nucleotide sequence ID" value="NZ_BAZW01000002.1"/>
</dbReference>
<keyword evidence="3" id="KW-1185">Reference proteome</keyword>
<reference evidence="2 3" key="1">
    <citation type="journal article" date="2015" name="Microbes Environ.">
        <title>Distribution and evolution of nitrogen fixation genes in the phylum bacteroidetes.</title>
        <authorList>
            <person name="Inoue J."/>
            <person name="Oshima K."/>
            <person name="Suda W."/>
            <person name="Sakamoto M."/>
            <person name="Iino T."/>
            <person name="Noda S."/>
            <person name="Hongoh Y."/>
            <person name="Hattori M."/>
            <person name="Ohkuma M."/>
        </authorList>
    </citation>
    <scope>NUCLEOTIDE SEQUENCE [LARGE SCALE GENOMIC DNA]</scope>
    <source>
        <strain evidence="2">JCM 15548</strain>
    </source>
</reference>
<evidence type="ECO:0000256" key="1">
    <source>
        <dbReference type="SAM" id="MobiDB-lite"/>
    </source>
</evidence>
<dbReference type="AlphaFoldDB" id="A0A0E9LTW5"/>